<keyword evidence="5" id="KW-1185">Reference proteome</keyword>
<dbReference type="SUPFAM" id="SSF48452">
    <property type="entry name" value="TPR-like"/>
    <property type="match status" value="1"/>
</dbReference>
<dbReference type="Pfam" id="PF12854">
    <property type="entry name" value="PPR_1"/>
    <property type="match status" value="2"/>
</dbReference>
<comment type="similarity">
    <text evidence="1">Belongs to the PPR family. P subfamily.</text>
</comment>
<feature type="repeat" description="PPR" evidence="3">
    <location>
        <begin position="334"/>
        <end position="368"/>
    </location>
</feature>
<evidence type="ECO:0008006" key="6">
    <source>
        <dbReference type="Google" id="ProtNLM"/>
    </source>
</evidence>
<dbReference type="SUPFAM" id="SSF81901">
    <property type="entry name" value="HCP-like"/>
    <property type="match status" value="1"/>
</dbReference>
<evidence type="ECO:0000313" key="5">
    <source>
        <dbReference type="Proteomes" id="UP001454036"/>
    </source>
</evidence>
<organism evidence="4 5">
    <name type="scientific">Lithospermum erythrorhizon</name>
    <name type="common">Purple gromwell</name>
    <name type="synonym">Lithospermum officinale var. erythrorhizon</name>
    <dbReference type="NCBI Taxonomy" id="34254"/>
    <lineage>
        <taxon>Eukaryota</taxon>
        <taxon>Viridiplantae</taxon>
        <taxon>Streptophyta</taxon>
        <taxon>Embryophyta</taxon>
        <taxon>Tracheophyta</taxon>
        <taxon>Spermatophyta</taxon>
        <taxon>Magnoliopsida</taxon>
        <taxon>eudicotyledons</taxon>
        <taxon>Gunneridae</taxon>
        <taxon>Pentapetalae</taxon>
        <taxon>asterids</taxon>
        <taxon>lamiids</taxon>
        <taxon>Boraginales</taxon>
        <taxon>Boraginaceae</taxon>
        <taxon>Boraginoideae</taxon>
        <taxon>Lithospermeae</taxon>
        <taxon>Lithospermum</taxon>
    </lineage>
</organism>
<dbReference type="PANTHER" id="PTHR47938:SF35">
    <property type="entry name" value="PENTATRICOPEPTIDE REPEAT-CONTAINING PROTEIN 4, MITOCHONDRIAL-RELATED"/>
    <property type="match status" value="1"/>
</dbReference>
<accession>A0AAV3NUZ4</accession>
<reference evidence="4 5" key="1">
    <citation type="submission" date="2024-01" db="EMBL/GenBank/DDBJ databases">
        <title>The complete chloroplast genome sequence of Lithospermum erythrorhizon: insights into the phylogenetic relationship among Boraginaceae species and the maternal lineages of purple gromwells.</title>
        <authorList>
            <person name="Okada T."/>
            <person name="Watanabe K."/>
        </authorList>
    </citation>
    <scope>NUCLEOTIDE SEQUENCE [LARGE SCALE GENOMIC DNA]</scope>
</reference>
<feature type="repeat" description="PPR" evidence="3">
    <location>
        <begin position="192"/>
        <end position="226"/>
    </location>
</feature>
<dbReference type="Gene3D" id="1.25.40.10">
    <property type="entry name" value="Tetratricopeptide repeat domain"/>
    <property type="match status" value="4"/>
</dbReference>
<evidence type="ECO:0000256" key="2">
    <source>
        <dbReference type="ARBA" id="ARBA00022737"/>
    </source>
</evidence>
<evidence type="ECO:0000256" key="3">
    <source>
        <dbReference type="PROSITE-ProRule" id="PRU00708"/>
    </source>
</evidence>
<keyword evidence="2" id="KW-0677">Repeat</keyword>
<dbReference type="AlphaFoldDB" id="A0AAV3NUZ4"/>
<dbReference type="InterPro" id="IPR002885">
    <property type="entry name" value="PPR_rpt"/>
</dbReference>
<evidence type="ECO:0000256" key="1">
    <source>
        <dbReference type="ARBA" id="ARBA00007626"/>
    </source>
</evidence>
<feature type="repeat" description="PPR" evidence="3">
    <location>
        <begin position="228"/>
        <end position="262"/>
    </location>
</feature>
<dbReference type="Pfam" id="PF13041">
    <property type="entry name" value="PPR_2"/>
    <property type="match status" value="2"/>
</dbReference>
<evidence type="ECO:0000313" key="4">
    <source>
        <dbReference type="EMBL" id="GAA0143197.1"/>
    </source>
</evidence>
<protein>
    <recommendedName>
        <fullName evidence="6">Pentatricopeptide repeat-containing protein</fullName>
    </recommendedName>
</protein>
<dbReference type="PANTHER" id="PTHR47938">
    <property type="entry name" value="RESPIRATORY COMPLEX I CHAPERONE (CIA84), PUTATIVE (AFU_ORTHOLOGUE AFUA_2G06020)-RELATED"/>
    <property type="match status" value="1"/>
</dbReference>
<comment type="caution">
    <text evidence="4">The sequence shown here is derived from an EMBL/GenBank/DDBJ whole genome shotgun (WGS) entry which is preliminary data.</text>
</comment>
<dbReference type="NCBIfam" id="TIGR00756">
    <property type="entry name" value="PPR"/>
    <property type="match status" value="6"/>
</dbReference>
<dbReference type="EMBL" id="BAABME010000488">
    <property type="protein sequence ID" value="GAA0143197.1"/>
    <property type="molecule type" value="Genomic_DNA"/>
</dbReference>
<dbReference type="Pfam" id="PF01535">
    <property type="entry name" value="PPR"/>
    <property type="match status" value="1"/>
</dbReference>
<feature type="repeat" description="PPR" evidence="3">
    <location>
        <begin position="404"/>
        <end position="438"/>
    </location>
</feature>
<dbReference type="GO" id="GO:0003729">
    <property type="term" value="F:mRNA binding"/>
    <property type="evidence" value="ECO:0007669"/>
    <property type="project" value="TreeGrafter"/>
</dbReference>
<dbReference type="InterPro" id="IPR011990">
    <property type="entry name" value="TPR-like_helical_dom_sf"/>
</dbReference>
<feature type="repeat" description="PPR" evidence="3">
    <location>
        <begin position="369"/>
        <end position="403"/>
    </location>
</feature>
<dbReference type="PROSITE" id="PS51375">
    <property type="entry name" value="PPR"/>
    <property type="match status" value="7"/>
</dbReference>
<feature type="repeat" description="PPR" evidence="3">
    <location>
        <begin position="264"/>
        <end position="298"/>
    </location>
</feature>
<feature type="repeat" description="PPR" evidence="3">
    <location>
        <begin position="299"/>
        <end position="333"/>
    </location>
</feature>
<name>A0AAV3NUZ4_LITER</name>
<proteinExistence type="inferred from homology"/>
<sequence length="509" mass="58242">MFAPNRRYACSFPRAYSSTIQWISPLQTRPPDRPIEKEDSENYLSRKRKFMSHESAINLIKSEKDPLRALAVFNKVSEQRGFNHNNATYGTILYKLAVCKEFHAIDAILHRMTYEACEFHEGVFINLMKRFSKFSMHDRVLEMFNLIQPIVREKPSLKAISTCLNLLVEANQIDLARTFLLNAQNNLHLKPNTCIFNILVKHHCKSGDVESAFEVFKGMKASEVSYPNLITYSTLMDGLCKCGKLQEAIDLFEQMISMDQILPDVLTYNVLINGFSRGGKVDRARKIMEFMKNNGCNPNIYNYSALMNGFCLEGRLEEAKDIFNEMKGDGLKPDKVVYTTLINCMCRADALDAAFELLEEMKEINCQPDEVTVKIILGGLCRQSRFDEAFRMLERLPRSGFFLSKSSYRIVLNFLNKEGELDKATLLLILMVERGILPHFATSNEILVRFCEAGRGSDAAMILYGLAGMGFNPESDTWRTLVEVICRERKLLPAFELVDDLLTHSFRHV</sequence>
<dbReference type="Proteomes" id="UP001454036">
    <property type="component" value="Unassembled WGS sequence"/>
</dbReference>
<gene>
    <name evidence="4" type="ORF">LIER_03939</name>
</gene>